<name>A0ACB9JHV1_9ASTR</name>
<protein>
    <submittedName>
        <fullName evidence="1">Uncharacterized protein</fullName>
    </submittedName>
</protein>
<keyword evidence="2" id="KW-1185">Reference proteome</keyword>
<accession>A0ACB9JHV1</accession>
<reference evidence="2" key="1">
    <citation type="journal article" date="2022" name="Mol. Ecol. Resour.">
        <title>The genomes of chicory, endive, great burdock and yacon provide insights into Asteraceae palaeo-polyploidization history and plant inulin production.</title>
        <authorList>
            <person name="Fan W."/>
            <person name="Wang S."/>
            <person name="Wang H."/>
            <person name="Wang A."/>
            <person name="Jiang F."/>
            <person name="Liu H."/>
            <person name="Zhao H."/>
            <person name="Xu D."/>
            <person name="Zhang Y."/>
        </authorList>
    </citation>
    <scope>NUCLEOTIDE SEQUENCE [LARGE SCALE GENOMIC DNA]</scope>
    <source>
        <strain evidence="2">cv. Yunnan</strain>
    </source>
</reference>
<organism evidence="1 2">
    <name type="scientific">Smallanthus sonchifolius</name>
    <dbReference type="NCBI Taxonomy" id="185202"/>
    <lineage>
        <taxon>Eukaryota</taxon>
        <taxon>Viridiplantae</taxon>
        <taxon>Streptophyta</taxon>
        <taxon>Embryophyta</taxon>
        <taxon>Tracheophyta</taxon>
        <taxon>Spermatophyta</taxon>
        <taxon>Magnoliopsida</taxon>
        <taxon>eudicotyledons</taxon>
        <taxon>Gunneridae</taxon>
        <taxon>Pentapetalae</taxon>
        <taxon>asterids</taxon>
        <taxon>campanulids</taxon>
        <taxon>Asterales</taxon>
        <taxon>Asteraceae</taxon>
        <taxon>Asteroideae</taxon>
        <taxon>Heliantheae alliance</taxon>
        <taxon>Millerieae</taxon>
        <taxon>Smallanthus</taxon>
    </lineage>
</organism>
<gene>
    <name evidence="1" type="ORF">L1987_13589</name>
</gene>
<comment type="caution">
    <text evidence="1">The sequence shown here is derived from an EMBL/GenBank/DDBJ whole genome shotgun (WGS) entry which is preliminary data.</text>
</comment>
<evidence type="ECO:0000313" key="1">
    <source>
        <dbReference type="EMBL" id="KAI3819741.1"/>
    </source>
</evidence>
<dbReference type="EMBL" id="CM042021">
    <property type="protein sequence ID" value="KAI3819741.1"/>
    <property type="molecule type" value="Genomic_DNA"/>
</dbReference>
<sequence>MKPYRIMSLSPKTNNGEEGYDWSAYSEEVQHNSVNQALMANIKGKESSEKVSPTKSDCDDIAFYRHHNQILVDELNKALEINQDLKAPEKVFNEKIEALTNDLAAMTDIKNVLEIQQADLLHKVNINHLPSVPLSEDPILSS</sequence>
<proteinExistence type="predicted"/>
<reference evidence="1 2" key="2">
    <citation type="journal article" date="2022" name="Mol. Ecol. Resour.">
        <title>The genomes of chicory, endive, great burdock and yacon provide insights into Asteraceae paleo-polyploidization history and plant inulin production.</title>
        <authorList>
            <person name="Fan W."/>
            <person name="Wang S."/>
            <person name="Wang H."/>
            <person name="Wang A."/>
            <person name="Jiang F."/>
            <person name="Liu H."/>
            <person name="Zhao H."/>
            <person name="Xu D."/>
            <person name="Zhang Y."/>
        </authorList>
    </citation>
    <scope>NUCLEOTIDE SEQUENCE [LARGE SCALE GENOMIC DNA]</scope>
    <source>
        <strain evidence="2">cv. Yunnan</strain>
        <tissue evidence="1">Leaves</tissue>
    </source>
</reference>
<dbReference type="Proteomes" id="UP001056120">
    <property type="component" value="Linkage Group LG04"/>
</dbReference>
<evidence type="ECO:0000313" key="2">
    <source>
        <dbReference type="Proteomes" id="UP001056120"/>
    </source>
</evidence>